<sequence length="144" mass="16341">MSALPDVYRLSEDHAEMQIDVIHAYLARSYWAEGIPRETVARAVADSHVVGVFSGDRQVGFARVVTDHATFAYLADVFVLEEARGRGLARAMVLHLQTHPRLQGLRRWLLATRDAHPLYASFGWTALADPTLMMQRHDPDVYRR</sequence>
<dbReference type="AlphaFoldDB" id="W0AC24"/>
<feature type="domain" description="N-acetyltransferase" evidence="1">
    <location>
        <begin position="5"/>
        <end position="144"/>
    </location>
</feature>
<evidence type="ECO:0000313" key="2">
    <source>
        <dbReference type="EMBL" id="AHE53225.1"/>
    </source>
</evidence>
<name>W0AC24_9SPHN</name>
<dbReference type="Proteomes" id="UP000018851">
    <property type="component" value="Chromosome"/>
</dbReference>
<dbReference type="Pfam" id="PF00583">
    <property type="entry name" value="Acetyltransf_1"/>
    <property type="match status" value="1"/>
</dbReference>
<dbReference type="RefSeq" id="WP_039996463.1">
    <property type="nucleotide sequence ID" value="NZ_CP006644.1"/>
</dbReference>
<evidence type="ECO:0000259" key="1">
    <source>
        <dbReference type="PROSITE" id="PS51186"/>
    </source>
</evidence>
<dbReference type="SUPFAM" id="SSF55729">
    <property type="entry name" value="Acyl-CoA N-acyltransferases (Nat)"/>
    <property type="match status" value="1"/>
</dbReference>
<accession>W0AC24</accession>
<protein>
    <recommendedName>
        <fullName evidence="1">N-acetyltransferase domain-containing protein</fullName>
    </recommendedName>
</protein>
<dbReference type="PANTHER" id="PTHR43233:SF1">
    <property type="entry name" value="FAMILY N-ACETYLTRANSFERASE, PUTATIVE (AFU_ORTHOLOGUE AFUA_6G03350)-RELATED"/>
    <property type="match status" value="1"/>
</dbReference>
<organism evidence="2 3">
    <name type="scientific">Sphingomonas sanxanigenens DSM 19645 = NX02</name>
    <dbReference type="NCBI Taxonomy" id="1123269"/>
    <lineage>
        <taxon>Bacteria</taxon>
        <taxon>Pseudomonadati</taxon>
        <taxon>Pseudomonadota</taxon>
        <taxon>Alphaproteobacteria</taxon>
        <taxon>Sphingomonadales</taxon>
        <taxon>Sphingomonadaceae</taxon>
        <taxon>Sphingomonas</taxon>
    </lineage>
</organism>
<dbReference type="KEGG" id="ssan:NX02_07500"/>
<dbReference type="CDD" id="cd04301">
    <property type="entry name" value="NAT_SF"/>
    <property type="match status" value="1"/>
</dbReference>
<keyword evidence="3" id="KW-1185">Reference proteome</keyword>
<dbReference type="PATRIC" id="fig|1123269.5.peg.1458"/>
<gene>
    <name evidence="2" type="ORF">NX02_07500</name>
</gene>
<dbReference type="HOGENOM" id="CLU_086503_2_1_5"/>
<dbReference type="GO" id="GO:0016747">
    <property type="term" value="F:acyltransferase activity, transferring groups other than amino-acyl groups"/>
    <property type="evidence" value="ECO:0007669"/>
    <property type="project" value="InterPro"/>
</dbReference>
<evidence type="ECO:0000313" key="3">
    <source>
        <dbReference type="Proteomes" id="UP000018851"/>
    </source>
</evidence>
<dbReference type="STRING" id="1123269.NX02_07500"/>
<dbReference type="EMBL" id="CP006644">
    <property type="protein sequence ID" value="AHE53225.1"/>
    <property type="molecule type" value="Genomic_DNA"/>
</dbReference>
<dbReference type="InterPro" id="IPR016181">
    <property type="entry name" value="Acyl_CoA_acyltransferase"/>
</dbReference>
<dbReference type="Gene3D" id="3.40.630.30">
    <property type="match status" value="1"/>
</dbReference>
<dbReference type="InterPro" id="IPR000182">
    <property type="entry name" value="GNAT_dom"/>
</dbReference>
<reference evidence="2 3" key="1">
    <citation type="submission" date="2013-07" db="EMBL/GenBank/DDBJ databases">
        <title>Completed genome of Sphingomonas sanxanigenens NX02.</title>
        <authorList>
            <person name="Ma T."/>
            <person name="Huang H."/>
            <person name="Wu M."/>
            <person name="Li X."/>
            <person name="Li G."/>
        </authorList>
    </citation>
    <scope>NUCLEOTIDE SEQUENCE [LARGE SCALE GENOMIC DNA]</scope>
    <source>
        <strain evidence="2 3">NX02</strain>
    </source>
</reference>
<proteinExistence type="predicted"/>
<dbReference type="PANTHER" id="PTHR43233">
    <property type="entry name" value="FAMILY N-ACETYLTRANSFERASE, PUTATIVE (AFU_ORTHOLOGUE AFUA_6G03350)-RELATED"/>
    <property type="match status" value="1"/>
</dbReference>
<dbReference type="PROSITE" id="PS51186">
    <property type="entry name" value="GNAT"/>
    <property type="match status" value="1"/>
</dbReference>
<dbReference type="InterPro" id="IPR053144">
    <property type="entry name" value="Acetyltransferase_Butenolide"/>
</dbReference>
<dbReference type="eggNOG" id="COG0454">
    <property type="taxonomic scope" value="Bacteria"/>
</dbReference>